<sequence>MKGQKKVSTVALILIIQLIIMIALSLGITKTISSTTRKDSIDHMQTITNERAHIIQTYVENAEKTLTYFSNAEAVKNILLDPDNDKYVAAAQKYTEEYSADIGLANVEGLWIGTWDTHCIAHTNPQTVGIQTRKDESKQKELQDALLRAGNGVYNTGIIISPASGKQIVSMYQAVYNDNGEPIGFVGLGIFTEQLVQTLDNLEIKGINDSSYTMINVNDNKYIFNKDPDQVGKVATNKNILKICRELSSEKSGNTEGSFQYKDKETGTKYISIYSYMSKYNWILMLNDTKEEVYALSHTMRWYMALFAIAIVVLTLIFAYLNNKQEKANQKLASTIIKNNKTKESLYTAMFKDVLTDVNNRISFSMDFEEVNSPPSNPYYFVMFNIANFSDINSRYGNDIGDWLLVRTVDIINQVFKNCKIYRTGSDEFVIAMQVNEKDRKQNDIIEDAADAYKRLTAAQTTPAGKINFGFKSAVARKSGKVNSSVITVLKDMINKDVQANFGHINYTDMDANE</sequence>
<evidence type="ECO:0000256" key="1">
    <source>
        <dbReference type="SAM" id="Phobius"/>
    </source>
</evidence>
<name>A0A1K1NMN1_RUMFL</name>
<feature type="transmembrane region" description="Helical" evidence="1">
    <location>
        <begin position="302"/>
        <end position="321"/>
    </location>
</feature>
<gene>
    <name evidence="3" type="ORF">SAMN02910280_2086</name>
</gene>
<keyword evidence="1" id="KW-0812">Transmembrane</keyword>
<organism evidence="3 4">
    <name type="scientific">Ruminococcus flavefaciens</name>
    <dbReference type="NCBI Taxonomy" id="1265"/>
    <lineage>
        <taxon>Bacteria</taxon>
        <taxon>Bacillati</taxon>
        <taxon>Bacillota</taxon>
        <taxon>Clostridia</taxon>
        <taxon>Eubacteriales</taxon>
        <taxon>Oscillospiraceae</taxon>
        <taxon>Ruminococcus</taxon>
    </lineage>
</organism>
<dbReference type="InterPro" id="IPR029151">
    <property type="entry name" value="Sensor-like_sf"/>
</dbReference>
<evidence type="ECO:0000259" key="2">
    <source>
        <dbReference type="PROSITE" id="PS50887"/>
    </source>
</evidence>
<dbReference type="InterPro" id="IPR029787">
    <property type="entry name" value="Nucleotide_cyclase"/>
</dbReference>
<evidence type="ECO:0000313" key="3">
    <source>
        <dbReference type="EMBL" id="SFW36545.1"/>
    </source>
</evidence>
<dbReference type="RefSeq" id="WP_072300341.1">
    <property type="nucleotide sequence ID" value="NZ_FPIP01000005.1"/>
</dbReference>
<dbReference type="Gene3D" id="3.30.70.270">
    <property type="match status" value="1"/>
</dbReference>
<dbReference type="PROSITE" id="PS50887">
    <property type="entry name" value="GGDEF"/>
    <property type="match status" value="1"/>
</dbReference>
<keyword evidence="1" id="KW-1133">Transmembrane helix</keyword>
<feature type="transmembrane region" description="Helical" evidence="1">
    <location>
        <begin position="7"/>
        <end position="28"/>
    </location>
</feature>
<accession>A0A1K1NMN1</accession>
<dbReference type="InterPro" id="IPR000160">
    <property type="entry name" value="GGDEF_dom"/>
</dbReference>
<dbReference type="EMBL" id="FPIP01000005">
    <property type="protein sequence ID" value="SFW36545.1"/>
    <property type="molecule type" value="Genomic_DNA"/>
</dbReference>
<dbReference type="Proteomes" id="UP000183461">
    <property type="component" value="Unassembled WGS sequence"/>
</dbReference>
<dbReference type="InterPro" id="IPR043128">
    <property type="entry name" value="Rev_trsase/Diguanyl_cyclase"/>
</dbReference>
<keyword evidence="1" id="KW-0472">Membrane</keyword>
<reference evidence="3 4" key="1">
    <citation type="submission" date="2016-11" db="EMBL/GenBank/DDBJ databases">
        <authorList>
            <person name="Jaros S."/>
            <person name="Januszkiewicz K."/>
            <person name="Wedrychowicz H."/>
        </authorList>
    </citation>
    <scope>NUCLEOTIDE SEQUENCE [LARGE SCALE GENOMIC DNA]</scope>
    <source>
        <strain evidence="3 4">YL228</strain>
    </source>
</reference>
<dbReference type="SMART" id="SM00267">
    <property type="entry name" value="GGDEF"/>
    <property type="match status" value="1"/>
</dbReference>
<protein>
    <submittedName>
        <fullName evidence="3">Diguanylate cyclase (GGDEF) domain-containing protein</fullName>
    </submittedName>
</protein>
<dbReference type="Gene3D" id="3.30.450.20">
    <property type="entry name" value="PAS domain"/>
    <property type="match status" value="1"/>
</dbReference>
<dbReference type="InterPro" id="IPR033462">
    <property type="entry name" value="Cache_3-Cache_2"/>
</dbReference>
<dbReference type="Pfam" id="PF00990">
    <property type="entry name" value="GGDEF"/>
    <property type="match status" value="1"/>
</dbReference>
<dbReference type="CDD" id="cd18773">
    <property type="entry name" value="PDC1_HK_sensor"/>
    <property type="match status" value="1"/>
</dbReference>
<dbReference type="AlphaFoldDB" id="A0A1K1NMN1"/>
<dbReference type="SUPFAM" id="SSF55073">
    <property type="entry name" value="Nucleotide cyclase"/>
    <property type="match status" value="1"/>
</dbReference>
<dbReference type="SUPFAM" id="SSF103190">
    <property type="entry name" value="Sensory domain-like"/>
    <property type="match status" value="1"/>
</dbReference>
<proteinExistence type="predicted"/>
<feature type="domain" description="GGDEF" evidence="2">
    <location>
        <begin position="377"/>
        <end position="510"/>
    </location>
</feature>
<dbReference type="Pfam" id="PF17201">
    <property type="entry name" value="Cache_3-Cache_2"/>
    <property type="match status" value="1"/>
</dbReference>
<evidence type="ECO:0000313" key="4">
    <source>
        <dbReference type="Proteomes" id="UP000183461"/>
    </source>
</evidence>